<keyword evidence="7" id="KW-1133">Transmembrane helix</keyword>
<keyword evidence="7" id="KW-0472">Membrane</keyword>
<proteinExistence type="predicted"/>
<accession>A0A5N5TNW2</accession>
<dbReference type="SMART" id="SM00184">
    <property type="entry name" value="RING"/>
    <property type="match status" value="1"/>
</dbReference>
<dbReference type="GO" id="GO:0000151">
    <property type="term" value="C:ubiquitin ligase complex"/>
    <property type="evidence" value="ECO:0007669"/>
    <property type="project" value="TreeGrafter"/>
</dbReference>
<dbReference type="PROSITE" id="PS50089">
    <property type="entry name" value="ZF_RING_2"/>
    <property type="match status" value="1"/>
</dbReference>
<keyword evidence="10" id="KW-1185">Reference proteome</keyword>
<dbReference type="Pfam" id="PF13639">
    <property type="entry name" value="zf-RING_2"/>
    <property type="match status" value="1"/>
</dbReference>
<protein>
    <submittedName>
        <fullName evidence="9">RING finger protein</fullName>
    </submittedName>
</protein>
<dbReference type="Proteomes" id="UP000326759">
    <property type="component" value="Unassembled WGS sequence"/>
</dbReference>
<keyword evidence="1" id="KW-0808">Transferase</keyword>
<evidence type="ECO:0000256" key="4">
    <source>
        <dbReference type="ARBA" id="ARBA00022786"/>
    </source>
</evidence>
<gene>
    <name evidence="9" type="ORF">Anas_04625</name>
</gene>
<evidence type="ECO:0000256" key="2">
    <source>
        <dbReference type="ARBA" id="ARBA00022723"/>
    </source>
</evidence>
<evidence type="ECO:0000259" key="8">
    <source>
        <dbReference type="PROSITE" id="PS50089"/>
    </source>
</evidence>
<sequence length="379" mass="43401">MNKIAIESVHTQSFLFRINALQTNTERLGNAIDQELAVLALVTSLASFSLLFIALPSLKLITSSRTEGQRTERVAETLLGIVGGVLSLLALIKLFLEFQNMDVPLLNCGSTCFFNWKTLSTKIIMGTKRNLLRMEKIYLDMKNFSVLINQELIEREDWSMYVHVARGSNVRHLAMSATKIVLEWTKAITFIITVVFILLVFGLEKGLKNYSPGVPYLVVTGVYYILSEKVFVDLICKIVDMMKFECFESMESLYLPLILKGIQIILSFIFTIICFLLGHIRITFLSCFTNLRVRYMELDNNHWQPLVCELVRLMQFRSANKEEIMELDDVCAICLQPMKTARITPCRHFFHADCLRRCLKQATNQSCPICKQDLSSFVN</sequence>
<organism evidence="9 10">
    <name type="scientific">Armadillidium nasatum</name>
    <dbReference type="NCBI Taxonomy" id="96803"/>
    <lineage>
        <taxon>Eukaryota</taxon>
        <taxon>Metazoa</taxon>
        <taxon>Ecdysozoa</taxon>
        <taxon>Arthropoda</taxon>
        <taxon>Crustacea</taxon>
        <taxon>Multicrustacea</taxon>
        <taxon>Malacostraca</taxon>
        <taxon>Eumalacostraca</taxon>
        <taxon>Peracarida</taxon>
        <taxon>Isopoda</taxon>
        <taxon>Oniscidea</taxon>
        <taxon>Crinocheta</taxon>
        <taxon>Armadillidiidae</taxon>
        <taxon>Armadillidium</taxon>
    </lineage>
</organism>
<evidence type="ECO:0000313" key="9">
    <source>
        <dbReference type="EMBL" id="KAB7507867.1"/>
    </source>
</evidence>
<keyword evidence="5" id="KW-0862">Zinc</keyword>
<feature type="transmembrane region" description="Helical" evidence="7">
    <location>
        <begin position="181"/>
        <end position="201"/>
    </location>
</feature>
<dbReference type="AlphaFoldDB" id="A0A5N5TNW2"/>
<feature type="domain" description="RING-type" evidence="8">
    <location>
        <begin position="331"/>
        <end position="371"/>
    </location>
</feature>
<feature type="transmembrane region" description="Helical" evidence="7">
    <location>
        <begin position="36"/>
        <end position="58"/>
    </location>
</feature>
<dbReference type="InterPro" id="IPR001841">
    <property type="entry name" value="Znf_RING"/>
</dbReference>
<dbReference type="OrthoDB" id="4752984at2759"/>
<dbReference type="GO" id="GO:0008270">
    <property type="term" value="F:zinc ion binding"/>
    <property type="evidence" value="ECO:0007669"/>
    <property type="project" value="UniProtKB-KW"/>
</dbReference>
<evidence type="ECO:0000256" key="5">
    <source>
        <dbReference type="ARBA" id="ARBA00022833"/>
    </source>
</evidence>
<dbReference type="PANTHER" id="PTHR15067">
    <property type="entry name" value="E3 UBIQUITIN-PROTEIN LIGASE RNF8"/>
    <property type="match status" value="1"/>
</dbReference>
<keyword evidence="7" id="KW-0812">Transmembrane</keyword>
<dbReference type="GO" id="GO:0061630">
    <property type="term" value="F:ubiquitin protein ligase activity"/>
    <property type="evidence" value="ECO:0007669"/>
    <property type="project" value="TreeGrafter"/>
</dbReference>
<feature type="transmembrane region" description="Helical" evidence="7">
    <location>
        <begin position="213"/>
        <end position="232"/>
    </location>
</feature>
<dbReference type="GO" id="GO:0005829">
    <property type="term" value="C:cytosol"/>
    <property type="evidence" value="ECO:0007669"/>
    <property type="project" value="TreeGrafter"/>
</dbReference>
<evidence type="ECO:0000256" key="3">
    <source>
        <dbReference type="ARBA" id="ARBA00022771"/>
    </source>
</evidence>
<keyword evidence="4" id="KW-0833">Ubl conjugation pathway</keyword>
<dbReference type="InterPro" id="IPR011016">
    <property type="entry name" value="Znf_RING-CH"/>
</dbReference>
<dbReference type="InterPro" id="IPR013083">
    <property type="entry name" value="Znf_RING/FYVE/PHD"/>
</dbReference>
<keyword evidence="2" id="KW-0479">Metal-binding</keyword>
<feature type="transmembrane region" description="Helical" evidence="7">
    <location>
        <begin position="78"/>
        <end position="96"/>
    </location>
</feature>
<evidence type="ECO:0000313" key="10">
    <source>
        <dbReference type="Proteomes" id="UP000326759"/>
    </source>
</evidence>
<dbReference type="Gene3D" id="3.30.40.10">
    <property type="entry name" value="Zinc/RING finger domain, C3HC4 (zinc finger)"/>
    <property type="match status" value="1"/>
</dbReference>
<evidence type="ECO:0000256" key="1">
    <source>
        <dbReference type="ARBA" id="ARBA00022679"/>
    </source>
</evidence>
<dbReference type="EMBL" id="SEYY01000172">
    <property type="protein sequence ID" value="KAB7507867.1"/>
    <property type="molecule type" value="Genomic_DNA"/>
</dbReference>
<evidence type="ECO:0000256" key="6">
    <source>
        <dbReference type="PROSITE-ProRule" id="PRU00175"/>
    </source>
</evidence>
<evidence type="ECO:0000256" key="7">
    <source>
        <dbReference type="SAM" id="Phobius"/>
    </source>
</evidence>
<feature type="transmembrane region" description="Helical" evidence="7">
    <location>
        <begin position="253"/>
        <end position="278"/>
    </location>
</feature>
<dbReference type="SUPFAM" id="SSF57850">
    <property type="entry name" value="RING/U-box"/>
    <property type="match status" value="1"/>
</dbReference>
<keyword evidence="3 6" id="KW-0863">Zinc-finger</keyword>
<dbReference type="GO" id="GO:0006511">
    <property type="term" value="P:ubiquitin-dependent protein catabolic process"/>
    <property type="evidence" value="ECO:0007669"/>
    <property type="project" value="TreeGrafter"/>
</dbReference>
<reference evidence="9 10" key="1">
    <citation type="journal article" date="2019" name="PLoS Biol.">
        <title>Sex chromosomes control vertical transmission of feminizing Wolbachia symbionts in an isopod.</title>
        <authorList>
            <person name="Becking T."/>
            <person name="Chebbi M.A."/>
            <person name="Giraud I."/>
            <person name="Moumen B."/>
            <person name="Laverre T."/>
            <person name="Caubet Y."/>
            <person name="Peccoud J."/>
            <person name="Gilbert C."/>
            <person name="Cordaux R."/>
        </authorList>
    </citation>
    <scope>NUCLEOTIDE SEQUENCE [LARGE SCALE GENOMIC DNA]</scope>
    <source>
        <strain evidence="9">ANa2</strain>
        <tissue evidence="9">Whole body excluding digestive tract and cuticle</tissue>
    </source>
</reference>
<comment type="caution">
    <text evidence="9">The sequence shown here is derived from an EMBL/GenBank/DDBJ whole genome shotgun (WGS) entry which is preliminary data.</text>
</comment>
<name>A0A5N5TNW2_9CRUS</name>
<dbReference type="GO" id="GO:0016567">
    <property type="term" value="P:protein ubiquitination"/>
    <property type="evidence" value="ECO:0007669"/>
    <property type="project" value="TreeGrafter"/>
</dbReference>
<dbReference type="PANTHER" id="PTHR15067:SF4">
    <property type="entry name" value="E3 UBIQUITIN-PROTEIN LIGASE RNF8"/>
    <property type="match status" value="1"/>
</dbReference>
<dbReference type="SMART" id="SM00744">
    <property type="entry name" value="RINGv"/>
    <property type="match status" value="1"/>
</dbReference>